<evidence type="ECO:0000256" key="1">
    <source>
        <dbReference type="SAM" id="MobiDB-lite"/>
    </source>
</evidence>
<feature type="compositionally biased region" description="Basic and acidic residues" evidence="1">
    <location>
        <begin position="38"/>
        <end position="52"/>
    </location>
</feature>
<feature type="compositionally biased region" description="Acidic residues" evidence="1">
    <location>
        <begin position="97"/>
        <end position="109"/>
    </location>
</feature>
<evidence type="ECO:0000313" key="2">
    <source>
        <dbReference type="EMBL" id="ADY52845.1"/>
    </source>
</evidence>
<reference evidence="2 3" key="1">
    <citation type="journal article" date="2011" name="Stand. Genomic Sci.">
        <title>Complete genome sequence of the gliding, heparinolytic Pedobacter saltans type strain (113).</title>
        <authorList>
            <person name="Liolios K."/>
            <person name="Sikorski J."/>
            <person name="Lu M."/>
            <person name="Nolan M."/>
            <person name="Lapidus A."/>
            <person name="Lucas S."/>
            <person name="Hammon N."/>
            <person name="Deshpande S."/>
            <person name="Cheng J.F."/>
            <person name="Tapia R."/>
            <person name="Han C."/>
            <person name="Goodwin L."/>
            <person name="Pitluck S."/>
            <person name="Huntemann M."/>
            <person name="Ivanova N."/>
            <person name="Pagani I."/>
            <person name="Mavromatis K."/>
            <person name="Ovchinikova G."/>
            <person name="Pati A."/>
            <person name="Chen A."/>
            <person name="Palaniappan K."/>
            <person name="Land M."/>
            <person name="Hauser L."/>
            <person name="Brambilla E.M."/>
            <person name="Kotsyurbenko O."/>
            <person name="Rohde M."/>
            <person name="Tindall B.J."/>
            <person name="Abt B."/>
            <person name="Goker M."/>
            <person name="Detter J.C."/>
            <person name="Woyke T."/>
            <person name="Bristow J."/>
            <person name="Eisen J.A."/>
            <person name="Markowitz V."/>
            <person name="Hugenholtz P."/>
            <person name="Klenk H.P."/>
            <person name="Kyrpides N.C."/>
        </authorList>
    </citation>
    <scope>NUCLEOTIDE SEQUENCE [LARGE SCALE GENOMIC DNA]</scope>
    <source>
        <strain evidence="3">ATCC 51119 / DSM 12145 / JCM 21818 / LMG 10337 / NBRC 100064 / NCIMB 13643</strain>
    </source>
</reference>
<dbReference type="EMBL" id="CP002545">
    <property type="protein sequence ID" value="ADY52845.1"/>
    <property type="molecule type" value="Genomic_DNA"/>
</dbReference>
<feature type="compositionally biased region" description="Basic and acidic residues" evidence="1">
    <location>
        <begin position="1"/>
        <end position="18"/>
    </location>
</feature>
<feature type="region of interest" description="Disordered" evidence="1">
    <location>
        <begin position="1"/>
        <end position="77"/>
    </location>
</feature>
<feature type="region of interest" description="Disordered" evidence="1">
    <location>
        <begin position="96"/>
        <end position="133"/>
    </location>
</feature>
<dbReference type="KEGG" id="psn:Pedsa_2296"/>
<dbReference type="OrthoDB" id="714337at2"/>
<name>F0SD59_PSESL</name>
<organism evidence="2 3">
    <name type="scientific">Pseudopedobacter saltans (strain ATCC 51119 / DSM 12145 / JCM 21818 / CCUG 39354 / LMG 10337 / NBRC 100064 / NCIMB 13643)</name>
    <name type="common">Pedobacter saltans</name>
    <dbReference type="NCBI Taxonomy" id="762903"/>
    <lineage>
        <taxon>Bacteria</taxon>
        <taxon>Pseudomonadati</taxon>
        <taxon>Bacteroidota</taxon>
        <taxon>Sphingobacteriia</taxon>
        <taxon>Sphingobacteriales</taxon>
        <taxon>Sphingobacteriaceae</taxon>
        <taxon>Pseudopedobacter</taxon>
    </lineage>
</organism>
<dbReference type="STRING" id="762903.Pedsa_2296"/>
<evidence type="ECO:0000313" key="3">
    <source>
        <dbReference type="Proteomes" id="UP000000310"/>
    </source>
</evidence>
<dbReference type="Proteomes" id="UP000000310">
    <property type="component" value="Chromosome"/>
</dbReference>
<dbReference type="HOGENOM" id="CLU_152539_0_0_10"/>
<accession>F0SD59</accession>
<dbReference type="AlphaFoldDB" id="F0SD59"/>
<reference evidence="3" key="2">
    <citation type="submission" date="2011-02" db="EMBL/GenBank/DDBJ databases">
        <title>The complete genome of Pedobacter saltans DSM 12145.</title>
        <authorList>
            <consortium name="US DOE Joint Genome Institute (JGI-PGF)"/>
            <person name="Lucas S."/>
            <person name="Copeland A."/>
            <person name="Lapidus A."/>
            <person name="Bruce D."/>
            <person name="Goodwin L."/>
            <person name="Pitluck S."/>
            <person name="Kyrpides N."/>
            <person name="Mavromatis K."/>
            <person name="Pagani I."/>
            <person name="Ivanova N."/>
            <person name="Ovchinnikova G."/>
            <person name="Lu M."/>
            <person name="Detter J.C."/>
            <person name="Han C."/>
            <person name="Land M."/>
            <person name="Hauser L."/>
            <person name="Markowitz V."/>
            <person name="Cheng J.-F."/>
            <person name="Hugenholtz P."/>
            <person name="Woyke T."/>
            <person name="Wu D."/>
            <person name="Tindall B."/>
            <person name="Pomrenke H.G."/>
            <person name="Brambilla E."/>
            <person name="Klenk H.-P."/>
            <person name="Eisen J.A."/>
        </authorList>
    </citation>
    <scope>NUCLEOTIDE SEQUENCE [LARGE SCALE GENOMIC DNA]</scope>
    <source>
        <strain evidence="3">ATCC 51119 / DSM 12145 / JCM 21818 / LMG 10337 / NBRC 100064 / NCIMB 13643</strain>
    </source>
</reference>
<gene>
    <name evidence="2" type="ordered locus">Pedsa_2296</name>
</gene>
<proteinExistence type="predicted"/>
<dbReference type="RefSeq" id="WP_013633331.1">
    <property type="nucleotide sequence ID" value="NC_015177.1"/>
</dbReference>
<protein>
    <submittedName>
        <fullName evidence="2">Uncharacterized protein</fullName>
    </submittedName>
</protein>
<keyword evidence="3" id="KW-1185">Reference proteome</keyword>
<sequence length="133" mass="15286">MEGKKNIGKSDDQDRINEYGDANLNYDEEQNSFELDLAPDKSTDKDYQHLDPYETTAPNGDDFNSDYDEANPFIGDEYDKNASLETNVDALGMHISDDEDLTLTEEDIEDAKTPEDYRDDLDEEGYPKNDRKR</sequence>